<proteinExistence type="predicted"/>
<dbReference type="EMBL" id="BART01001061">
    <property type="protein sequence ID" value="GAG61462.1"/>
    <property type="molecule type" value="Genomic_DNA"/>
</dbReference>
<evidence type="ECO:0000313" key="1">
    <source>
        <dbReference type="EMBL" id="GAG61462.1"/>
    </source>
</evidence>
<organism evidence="1">
    <name type="scientific">marine sediment metagenome</name>
    <dbReference type="NCBI Taxonomy" id="412755"/>
    <lineage>
        <taxon>unclassified sequences</taxon>
        <taxon>metagenomes</taxon>
        <taxon>ecological metagenomes</taxon>
    </lineage>
</organism>
<dbReference type="AlphaFoldDB" id="X0ZU14"/>
<protein>
    <submittedName>
        <fullName evidence="1">Uncharacterized protein</fullName>
    </submittedName>
</protein>
<accession>X0ZU14</accession>
<name>X0ZU14_9ZZZZ</name>
<sequence length="45" mass="5221">GVHSTETNIRSLPVDKIDDFFTAIIEYVYGFPSEIEKIKQSYKKI</sequence>
<reference evidence="1" key="1">
    <citation type="journal article" date="2014" name="Front. Microbiol.">
        <title>High frequency of phylogenetically diverse reductive dehalogenase-homologous genes in deep subseafloor sedimentary metagenomes.</title>
        <authorList>
            <person name="Kawai M."/>
            <person name="Futagami T."/>
            <person name="Toyoda A."/>
            <person name="Takaki Y."/>
            <person name="Nishi S."/>
            <person name="Hori S."/>
            <person name="Arai W."/>
            <person name="Tsubouchi T."/>
            <person name="Morono Y."/>
            <person name="Uchiyama I."/>
            <person name="Ito T."/>
            <person name="Fujiyama A."/>
            <person name="Inagaki F."/>
            <person name="Takami H."/>
        </authorList>
    </citation>
    <scope>NUCLEOTIDE SEQUENCE</scope>
    <source>
        <strain evidence="1">Expedition CK06-06</strain>
    </source>
</reference>
<feature type="non-terminal residue" evidence="1">
    <location>
        <position position="1"/>
    </location>
</feature>
<gene>
    <name evidence="1" type="ORF">S01H4_04082</name>
</gene>
<comment type="caution">
    <text evidence="1">The sequence shown here is derived from an EMBL/GenBank/DDBJ whole genome shotgun (WGS) entry which is preliminary data.</text>
</comment>